<proteinExistence type="predicted"/>
<dbReference type="Gene3D" id="1.10.510.10">
    <property type="entry name" value="Transferase(Phosphotransferase) domain 1"/>
    <property type="match status" value="1"/>
</dbReference>
<dbReference type="Pfam" id="PF00069">
    <property type="entry name" value="Pkinase"/>
    <property type="match status" value="1"/>
</dbReference>
<dbReference type="EMBL" id="DS547092">
    <property type="protein sequence ID" value="EDR14207.1"/>
    <property type="molecule type" value="Genomic_DNA"/>
</dbReference>
<dbReference type="InterPro" id="IPR000719">
    <property type="entry name" value="Prot_kinase_dom"/>
</dbReference>
<dbReference type="AlphaFoldDB" id="B0CRZ7"/>
<protein>
    <submittedName>
        <fullName evidence="2">Predicted protein</fullName>
    </submittedName>
</protein>
<sequence>MGRLQDIIPQVLIPHVPDLRPSPFTPPSAPYAPFTTPPRRHVPYWIIHDPNLADLMMERLRVYLTTAPGGNLPPSLRLQQYLDYLPEDLLTTFSGALSTEETTNELWARCLWPRIRYAVRDVDQNDTLAVGLLKSWTLYSESPDALISPTSGTSPRFHYEAKGWSVFNALAPQILELAQHVEGGQVGTHLELRINEEDARSVIFKIGISMINRDNPMPYGILFGGHQFMLFSLFRNESALGEVYYGLACSGVIDCTDITRPLIPLVIYCLLGNPNGPAQLFSPSFPLPPIPTQITQDEKPVTQGKYTKSMKALPNKINIHTSAADGAQSRSFSLCREPIRQDAEDFASNASPAVEILLSECIGHGVAGQVFVGTTDNEVYALKVAPWKSGGEMLQREADIYRVLLDLQGRCIPKVFGFFSSEYLKVLIMEYSGSTVQDVSDLSMDQRHQLLEELCLIHERGVVHGDLRAENIVLQNGSPHPIDFSHGSEHQCTGRTMCSELIEARQFLLLSPEPRQR</sequence>
<dbReference type="SMART" id="SM00220">
    <property type="entry name" value="S_TKc"/>
    <property type="match status" value="1"/>
</dbReference>
<dbReference type="KEGG" id="lbc:LACBIDRAFT_305812"/>
<dbReference type="Proteomes" id="UP000001194">
    <property type="component" value="Unassembled WGS sequence"/>
</dbReference>
<dbReference type="PROSITE" id="PS50011">
    <property type="entry name" value="PROTEIN_KINASE_DOM"/>
    <property type="match status" value="1"/>
</dbReference>
<dbReference type="SUPFAM" id="SSF56112">
    <property type="entry name" value="Protein kinase-like (PK-like)"/>
    <property type="match status" value="1"/>
</dbReference>
<gene>
    <name evidence="2" type="ORF">LACBIDRAFT_305812</name>
</gene>
<dbReference type="GO" id="GO:0004672">
    <property type="term" value="F:protein kinase activity"/>
    <property type="evidence" value="ECO:0007669"/>
    <property type="project" value="InterPro"/>
</dbReference>
<evidence type="ECO:0000313" key="2">
    <source>
        <dbReference type="EMBL" id="EDR14207.1"/>
    </source>
</evidence>
<dbReference type="InterPro" id="IPR052396">
    <property type="entry name" value="Meiotic_Drive_Suppr_Kinase"/>
</dbReference>
<dbReference type="GO" id="GO:0005524">
    <property type="term" value="F:ATP binding"/>
    <property type="evidence" value="ECO:0007669"/>
    <property type="project" value="InterPro"/>
</dbReference>
<feature type="domain" description="Protein kinase" evidence="1">
    <location>
        <begin position="356"/>
        <end position="517"/>
    </location>
</feature>
<keyword evidence="3" id="KW-1185">Reference proteome</keyword>
<reference evidence="2 3" key="1">
    <citation type="journal article" date="2008" name="Nature">
        <title>The genome of Laccaria bicolor provides insights into mycorrhizal symbiosis.</title>
        <authorList>
            <person name="Martin F."/>
            <person name="Aerts A."/>
            <person name="Ahren D."/>
            <person name="Brun A."/>
            <person name="Danchin E.G.J."/>
            <person name="Duchaussoy F."/>
            <person name="Gibon J."/>
            <person name="Kohler A."/>
            <person name="Lindquist E."/>
            <person name="Pereda V."/>
            <person name="Salamov A."/>
            <person name="Shapiro H.J."/>
            <person name="Wuyts J."/>
            <person name="Blaudez D."/>
            <person name="Buee M."/>
            <person name="Brokstein P."/>
            <person name="Canbaeck B."/>
            <person name="Cohen D."/>
            <person name="Courty P.E."/>
            <person name="Coutinho P.M."/>
            <person name="Delaruelle C."/>
            <person name="Detter J.C."/>
            <person name="Deveau A."/>
            <person name="DiFazio S."/>
            <person name="Duplessis S."/>
            <person name="Fraissinet-Tachet L."/>
            <person name="Lucic E."/>
            <person name="Frey-Klett P."/>
            <person name="Fourrey C."/>
            <person name="Feussner I."/>
            <person name="Gay G."/>
            <person name="Grimwood J."/>
            <person name="Hoegger P.J."/>
            <person name="Jain P."/>
            <person name="Kilaru S."/>
            <person name="Labbe J."/>
            <person name="Lin Y.C."/>
            <person name="Legue V."/>
            <person name="Le Tacon F."/>
            <person name="Marmeisse R."/>
            <person name="Melayah D."/>
            <person name="Montanini B."/>
            <person name="Muratet M."/>
            <person name="Nehls U."/>
            <person name="Niculita-Hirzel H."/>
            <person name="Oudot-Le Secq M.P."/>
            <person name="Peter M."/>
            <person name="Quesneville H."/>
            <person name="Rajashekar B."/>
            <person name="Reich M."/>
            <person name="Rouhier N."/>
            <person name="Schmutz J."/>
            <person name="Yin T."/>
            <person name="Chalot M."/>
            <person name="Henrissat B."/>
            <person name="Kuees U."/>
            <person name="Lucas S."/>
            <person name="Van de Peer Y."/>
            <person name="Podila G.K."/>
            <person name="Polle A."/>
            <person name="Pukkila P.J."/>
            <person name="Richardson P.M."/>
            <person name="Rouze P."/>
            <person name="Sanders I.R."/>
            <person name="Stajich J.E."/>
            <person name="Tunlid A."/>
            <person name="Tuskan G."/>
            <person name="Grigoriev I.V."/>
        </authorList>
    </citation>
    <scope>NUCLEOTIDE SEQUENCE [LARGE SCALE GENOMIC DNA]</scope>
    <source>
        <strain evidence="3">S238N-H82 / ATCC MYA-4686</strain>
    </source>
</reference>
<dbReference type="InterPro" id="IPR008266">
    <property type="entry name" value="Tyr_kinase_AS"/>
</dbReference>
<dbReference type="GeneID" id="6070595"/>
<organism evidence="3">
    <name type="scientific">Laccaria bicolor (strain S238N-H82 / ATCC MYA-4686)</name>
    <name type="common">Bicoloured deceiver</name>
    <name type="synonym">Laccaria laccata var. bicolor</name>
    <dbReference type="NCBI Taxonomy" id="486041"/>
    <lineage>
        <taxon>Eukaryota</taxon>
        <taxon>Fungi</taxon>
        <taxon>Dikarya</taxon>
        <taxon>Basidiomycota</taxon>
        <taxon>Agaricomycotina</taxon>
        <taxon>Agaricomycetes</taxon>
        <taxon>Agaricomycetidae</taxon>
        <taxon>Agaricales</taxon>
        <taxon>Agaricineae</taxon>
        <taxon>Hydnangiaceae</taxon>
        <taxon>Laccaria</taxon>
    </lineage>
</organism>
<name>B0CRZ7_LACBS</name>
<dbReference type="InParanoid" id="B0CRZ7"/>
<dbReference type="PANTHER" id="PTHR37171:SF1">
    <property type="entry name" value="SERINE_THREONINE-PROTEIN KINASE YRZF-RELATED"/>
    <property type="match status" value="1"/>
</dbReference>
<dbReference type="RefSeq" id="XP_001874766.1">
    <property type="nucleotide sequence ID" value="XM_001874731.1"/>
</dbReference>
<dbReference type="InterPro" id="IPR011009">
    <property type="entry name" value="Kinase-like_dom_sf"/>
</dbReference>
<evidence type="ECO:0000259" key="1">
    <source>
        <dbReference type="PROSITE" id="PS50011"/>
    </source>
</evidence>
<evidence type="ECO:0000313" key="3">
    <source>
        <dbReference type="Proteomes" id="UP000001194"/>
    </source>
</evidence>
<dbReference type="OrthoDB" id="2523927at2759"/>
<accession>B0CRZ7</accession>
<dbReference type="PANTHER" id="PTHR37171">
    <property type="entry name" value="SERINE/THREONINE-PROTEIN KINASE YRZF-RELATED"/>
    <property type="match status" value="1"/>
</dbReference>
<dbReference type="Gene3D" id="3.30.200.20">
    <property type="entry name" value="Phosphorylase Kinase, domain 1"/>
    <property type="match status" value="1"/>
</dbReference>
<dbReference type="PROSITE" id="PS00109">
    <property type="entry name" value="PROTEIN_KINASE_TYR"/>
    <property type="match status" value="1"/>
</dbReference>
<dbReference type="HOGENOM" id="CLU_476596_0_0_1"/>